<feature type="region of interest" description="Disordered" evidence="1">
    <location>
        <begin position="279"/>
        <end position="315"/>
    </location>
</feature>
<evidence type="ECO:0000256" key="3">
    <source>
        <dbReference type="SAM" id="SignalP"/>
    </source>
</evidence>
<organism evidence="4 5">
    <name type="scientific">Paucibacter sediminis</name>
    <dbReference type="NCBI Taxonomy" id="3019553"/>
    <lineage>
        <taxon>Bacteria</taxon>
        <taxon>Pseudomonadati</taxon>
        <taxon>Pseudomonadota</taxon>
        <taxon>Betaproteobacteria</taxon>
        <taxon>Burkholderiales</taxon>
        <taxon>Sphaerotilaceae</taxon>
        <taxon>Roseateles</taxon>
    </lineage>
</organism>
<feature type="transmembrane region" description="Helical" evidence="2">
    <location>
        <begin position="429"/>
        <end position="449"/>
    </location>
</feature>
<keyword evidence="2" id="KW-0472">Membrane</keyword>
<accession>A0AA95NK82</accession>
<keyword evidence="3" id="KW-0732">Signal</keyword>
<feature type="chain" id="PRO_5041723540" evidence="3">
    <location>
        <begin position="19"/>
        <end position="451"/>
    </location>
</feature>
<dbReference type="AlphaFoldDB" id="A0AA95NK82"/>
<evidence type="ECO:0000256" key="1">
    <source>
        <dbReference type="SAM" id="MobiDB-lite"/>
    </source>
</evidence>
<evidence type="ECO:0000256" key="2">
    <source>
        <dbReference type="SAM" id="Phobius"/>
    </source>
</evidence>
<dbReference type="NCBIfam" id="NF041109">
    <property type="entry name" value="VF_TspB_C_term"/>
    <property type="match status" value="1"/>
</dbReference>
<dbReference type="EMBL" id="CP116346">
    <property type="protein sequence ID" value="WIT11126.1"/>
    <property type="molecule type" value="Genomic_DNA"/>
</dbReference>
<dbReference type="KEGG" id="pais:PFX98_19805"/>
<keyword evidence="2" id="KW-0812">Transmembrane</keyword>
<feature type="signal peptide" evidence="3">
    <location>
        <begin position="1"/>
        <end position="18"/>
    </location>
</feature>
<dbReference type="RefSeq" id="WP_285232205.1">
    <property type="nucleotide sequence ID" value="NZ_CP116346.1"/>
</dbReference>
<protein>
    <submittedName>
        <fullName evidence="4">Virulence factor TspB C-terminal domain-related protein</fullName>
    </submittedName>
</protein>
<keyword evidence="2" id="KW-1133">Transmembrane helix</keyword>
<evidence type="ECO:0000313" key="4">
    <source>
        <dbReference type="EMBL" id="WIT11126.1"/>
    </source>
</evidence>
<gene>
    <name evidence="4" type="ORF">PFX98_19805</name>
</gene>
<sequence length="451" mass="46942">MRRALLALAGLVSLPALATTINGTGGASIVYTSGGATISDGSGVSFQGRTWETPSNRQAQVVESYKVPVGGNTIDVQSRRTIQPMDVVKAAAAVVARRVPYVAQGMFIWDMFNKERIRPGGADNLEFDPGVLPTDVQAWKCTSGASTNTSNSPSAACGPLFEAKRGTKTVTTPFSCGTVTAGVTSISCSGAYYETGYGPVYWAAAATVVTDKQCQPVVDFEDPSYSYPGGAPGADGKCPTGRYTVPISEAEAASKVENHQAPSGADLNKAAEETLQKGGTIPNASERQLSGPSSVTGTPQQSSTTNPDGTQKSETKAPVTNYTFEGNHINYTTTVITTINNNGQTTTINEQKPLEPSDQCKQNPGSLGCADLDRPDAAELQKKDVPAMVTPQAGWGADGGSCPAPVSTHVLGMPVVVDNTLFCEFLSGIRFAVVASCALAAVLIFMGGFKE</sequence>
<proteinExistence type="predicted"/>
<keyword evidence="5" id="KW-1185">Reference proteome</keyword>
<dbReference type="Proteomes" id="UP001177769">
    <property type="component" value="Chromosome"/>
</dbReference>
<feature type="compositionally biased region" description="Polar residues" evidence="1">
    <location>
        <begin position="282"/>
        <end position="315"/>
    </location>
</feature>
<name>A0AA95NK82_9BURK</name>
<evidence type="ECO:0000313" key="5">
    <source>
        <dbReference type="Proteomes" id="UP001177769"/>
    </source>
</evidence>
<reference evidence="4" key="1">
    <citation type="submission" date="2023-01" db="EMBL/GenBank/DDBJ databases">
        <title>Whole genome sequence of Paucibacter sp. S2-9 isolated from pond sediment.</title>
        <authorList>
            <person name="Jung J.Y."/>
        </authorList>
    </citation>
    <scope>NUCLEOTIDE SEQUENCE</scope>
    <source>
        <strain evidence="4">S2-9</strain>
    </source>
</reference>